<reference evidence="2 3" key="1">
    <citation type="journal article" date="2019" name="Sci. Rep.">
        <title>Orb-weaving spider Araneus ventricosus genome elucidates the spidroin gene catalogue.</title>
        <authorList>
            <person name="Kono N."/>
            <person name="Nakamura H."/>
            <person name="Ohtoshi R."/>
            <person name="Moran D.A.P."/>
            <person name="Shinohara A."/>
            <person name="Yoshida Y."/>
            <person name="Fujiwara M."/>
            <person name="Mori M."/>
            <person name="Tomita M."/>
            <person name="Arakawa K."/>
        </authorList>
    </citation>
    <scope>NUCLEOTIDE SEQUENCE [LARGE SCALE GENOMIC DNA]</scope>
</reference>
<protein>
    <submittedName>
        <fullName evidence="2">Uncharacterized protein</fullName>
    </submittedName>
</protein>
<dbReference type="Proteomes" id="UP000499080">
    <property type="component" value="Unassembled WGS sequence"/>
</dbReference>
<organism evidence="2 3">
    <name type="scientific">Araneus ventricosus</name>
    <name type="common">Orbweaver spider</name>
    <name type="synonym">Epeira ventricosa</name>
    <dbReference type="NCBI Taxonomy" id="182803"/>
    <lineage>
        <taxon>Eukaryota</taxon>
        <taxon>Metazoa</taxon>
        <taxon>Ecdysozoa</taxon>
        <taxon>Arthropoda</taxon>
        <taxon>Chelicerata</taxon>
        <taxon>Arachnida</taxon>
        <taxon>Araneae</taxon>
        <taxon>Araneomorphae</taxon>
        <taxon>Entelegynae</taxon>
        <taxon>Araneoidea</taxon>
        <taxon>Araneidae</taxon>
        <taxon>Araneus</taxon>
    </lineage>
</organism>
<sequence length="97" mass="10849">MGQHILCHRSVRMLPSRMDYLLAHNVLFVSGPPHIGSLEKEKGGLDVNGKACDKWFRARFHRIFAVYVGTLYLPSLVKHSFVGVAQVLFLSSGHSSK</sequence>
<evidence type="ECO:0000313" key="3">
    <source>
        <dbReference type="Proteomes" id="UP000499080"/>
    </source>
</evidence>
<comment type="caution">
    <text evidence="2">The sequence shown here is derived from an EMBL/GenBank/DDBJ whole genome shotgun (WGS) entry which is preliminary data.</text>
</comment>
<dbReference type="EMBL" id="BGPR01004994">
    <property type="protein sequence ID" value="GBN05709.1"/>
    <property type="molecule type" value="Genomic_DNA"/>
</dbReference>
<keyword evidence="3" id="KW-1185">Reference proteome</keyword>
<evidence type="ECO:0000256" key="1">
    <source>
        <dbReference type="SAM" id="Phobius"/>
    </source>
</evidence>
<accession>A0A4Y2KU74</accession>
<gene>
    <name evidence="2" type="ORF">AVEN_207657_1</name>
</gene>
<evidence type="ECO:0000313" key="2">
    <source>
        <dbReference type="EMBL" id="GBN05709.1"/>
    </source>
</evidence>
<proteinExistence type="predicted"/>
<keyword evidence="1" id="KW-0472">Membrane</keyword>
<keyword evidence="1" id="KW-1133">Transmembrane helix</keyword>
<name>A0A4Y2KU74_ARAVE</name>
<dbReference type="AlphaFoldDB" id="A0A4Y2KU74"/>
<feature type="transmembrane region" description="Helical" evidence="1">
    <location>
        <begin position="64"/>
        <end position="89"/>
    </location>
</feature>
<keyword evidence="1" id="KW-0812">Transmembrane</keyword>